<comment type="catalytic activity">
    <reaction evidence="1">
        <text>ATP + protein L-histidine = ADP + protein N-phospho-L-histidine.</text>
        <dbReference type="EC" id="2.7.13.3"/>
    </reaction>
</comment>
<name>A0ABR7MNL0_9BACT</name>
<keyword evidence="5" id="KW-0902">Two-component regulatory system</keyword>
<dbReference type="CDD" id="cd00075">
    <property type="entry name" value="HATPase"/>
    <property type="match status" value="1"/>
</dbReference>
<keyword evidence="9" id="KW-1185">Reference proteome</keyword>
<dbReference type="PRINTS" id="PR00344">
    <property type="entry name" value="BCTRLSENSOR"/>
</dbReference>
<sequence length="366" mass="41435">MSMMNPAAFLQTMVEQMPHVFFIYQVNTRQVVYATPACEQLLGVAPARATEQLPQLLSRLHPDDRPYLARCWNLWVRGHLHDELEFRVRRTEAPDQWMSLVLSPHQQQLADGEVLIGGFLRDVTTERDNLENANRFNAKKNATLEILSHDLAGPLALVQQISEIMQAQVLPLGNAKLTEALGIMQTICHDSVNLIRDFVDNEFMTSANVELKLDRVDLVWRVNLTMEEYQRAAGQLNKQFVFLPASAPIYVNLDENKFLQVFNNLISNAIKFTHDGGRITVRVAQQPGQVLLTVQDDGIGIAPELHPVLFERFTKARRPGLRGEKTTGLGMSIIKTIVELHRGRIWLDSAENQGTTFYIALPTFQS</sequence>
<reference evidence="8 9" key="1">
    <citation type="submission" date="2020-08" db="EMBL/GenBank/DDBJ databases">
        <title>Hymenobacter sp.</title>
        <authorList>
            <person name="Kim M.K."/>
        </authorList>
    </citation>
    <scope>NUCLEOTIDE SEQUENCE [LARGE SCALE GENOMIC DNA]</scope>
    <source>
        <strain evidence="8 9">BT507</strain>
    </source>
</reference>
<dbReference type="Proteomes" id="UP000622017">
    <property type="component" value="Unassembled WGS sequence"/>
</dbReference>
<dbReference type="Gene3D" id="1.10.287.130">
    <property type="match status" value="1"/>
</dbReference>
<protein>
    <recommendedName>
        <fullName evidence="2">histidine kinase</fullName>
        <ecNumber evidence="2">2.7.13.3</ecNumber>
    </recommendedName>
</protein>
<dbReference type="InterPro" id="IPR004358">
    <property type="entry name" value="Sig_transdc_His_kin-like_C"/>
</dbReference>
<dbReference type="InterPro" id="IPR005467">
    <property type="entry name" value="His_kinase_dom"/>
</dbReference>
<dbReference type="RefSeq" id="WP_187320872.1">
    <property type="nucleotide sequence ID" value="NZ_JACSCY010000016.1"/>
</dbReference>
<evidence type="ECO:0000256" key="4">
    <source>
        <dbReference type="ARBA" id="ARBA00022777"/>
    </source>
</evidence>
<evidence type="ECO:0000256" key="5">
    <source>
        <dbReference type="ARBA" id="ARBA00023012"/>
    </source>
</evidence>
<dbReference type="InterPro" id="IPR035965">
    <property type="entry name" value="PAS-like_dom_sf"/>
</dbReference>
<proteinExistence type="predicted"/>
<dbReference type="Pfam" id="PF08447">
    <property type="entry name" value="PAS_3"/>
    <property type="match status" value="1"/>
</dbReference>
<evidence type="ECO:0000259" key="7">
    <source>
        <dbReference type="PROSITE" id="PS50112"/>
    </source>
</evidence>
<dbReference type="InterPro" id="IPR050736">
    <property type="entry name" value="Sensor_HK_Regulatory"/>
</dbReference>
<gene>
    <name evidence="8" type="ORF">H8B15_17110</name>
</gene>
<feature type="domain" description="PAS" evidence="7">
    <location>
        <begin position="6"/>
        <end position="79"/>
    </location>
</feature>
<dbReference type="InterPro" id="IPR013655">
    <property type="entry name" value="PAS_fold_3"/>
</dbReference>
<dbReference type="SMART" id="SM00387">
    <property type="entry name" value="HATPase_c"/>
    <property type="match status" value="1"/>
</dbReference>
<dbReference type="Gene3D" id="3.30.450.20">
    <property type="entry name" value="PAS domain"/>
    <property type="match status" value="1"/>
</dbReference>
<dbReference type="SMART" id="SM00091">
    <property type="entry name" value="PAS"/>
    <property type="match status" value="1"/>
</dbReference>
<comment type="caution">
    <text evidence="8">The sequence shown here is derived from an EMBL/GenBank/DDBJ whole genome shotgun (WGS) entry which is preliminary data.</text>
</comment>
<dbReference type="SUPFAM" id="SSF55874">
    <property type="entry name" value="ATPase domain of HSP90 chaperone/DNA topoisomerase II/histidine kinase"/>
    <property type="match status" value="1"/>
</dbReference>
<dbReference type="PANTHER" id="PTHR43711">
    <property type="entry name" value="TWO-COMPONENT HISTIDINE KINASE"/>
    <property type="match status" value="1"/>
</dbReference>
<organism evidence="8 9">
    <name type="scientific">Hymenobacter citatus</name>
    <dbReference type="NCBI Taxonomy" id="2763506"/>
    <lineage>
        <taxon>Bacteria</taxon>
        <taxon>Pseudomonadati</taxon>
        <taxon>Bacteroidota</taxon>
        <taxon>Cytophagia</taxon>
        <taxon>Cytophagales</taxon>
        <taxon>Hymenobacteraceae</taxon>
        <taxon>Hymenobacter</taxon>
    </lineage>
</organism>
<dbReference type="InterPro" id="IPR036890">
    <property type="entry name" value="HATPase_C_sf"/>
</dbReference>
<dbReference type="SUPFAM" id="SSF55785">
    <property type="entry name" value="PYP-like sensor domain (PAS domain)"/>
    <property type="match status" value="1"/>
</dbReference>
<dbReference type="PROSITE" id="PS50109">
    <property type="entry name" value="HIS_KIN"/>
    <property type="match status" value="1"/>
</dbReference>
<keyword evidence="4" id="KW-0418">Kinase</keyword>
<evidence type="ECO:0000256" key="3">
    <source>
        <dbReference type="ARBA" id="ARBA00022679"/>
    </source>
</evidence>
<dbReference type="SUPFAM" id="SSF47384">
    <property type="entry name" value="Homodimeric domain of signal transducing histidine kinase"/>
    <property type="match status" value="1"/>
</dbReference>
<dbReference type="PANTHER" id="PTHR43711:SF31">
    <property type="entry name" value="HISTIDINE KINASE"/>
    <property type="match status" value="1"/>
</dbReference>
<evidence type="ECO:0000313" key="9">
    <source>
        <dbReference type="Proteomes" id="UP000622017"/>
    </source>
</evidence>
<dbReference type="EC" id="2.7.13.3" evidence="2"/>
<accession>A0ABR7MNL0</accession>
<dbReference type="CDD" id="cd00130">
    <property type="entry name" value="PAS"/>
    <property type="match status" value="1"/>
</dbReference>
<dbReference type="Pfam" id="PF02518">
    <property type="entry name" value="HATPase_c"/>
    <property type="match status" value="1"/>
</dbReference>
<dbReference type="EMBL" id="JACSCY010000016">
    <property type="protein sequence ID" value="MBC6612645.1"/>
    <property type="molecule type" value="Genomic_DNA"/>
</dbReference>
<dbReference type="InterPro" id="IPR000014">
    <property type="entry name" value="PAS"/>
</dbReference>
<evidence type="ECO:0000256" key="2">
    <source>
        <dbReference type="ARBA" id="ARBA00012438"/>
    </source>
</evidence>
<dbReference type="InterPro" id="IPR036097">
    <property type="entry name" value="HisK_dim/P_sf"/>
</dbReference>
<feature type="domain" description="Histidine kinase" evidence="6">
    <location>
        <begin position="146"/>
        <end position="365"/>
    </location>
</feature>
<keyword evidence="3" id="KW-0808">Transferase</keyword>
<dbReference type="Gene3D" id="3.30.565.10">
    <property type="entry name" value="Histidine kinase-like ATPase, C-terminal domain"/>
    <property type="match status" value="1"/>
</dbReference>
<evidence type="ECO:0000259" key="6">
    <source>
        <dbReference type="PROSITE" id="PS50109"/>
    </source>
</evidence>
<dbReference type="InterPro" id="IPR003594">
    <property type="entry name" value="HATPase_dom"/>
</dbReference>
<evidence type="ECO:0000313" key="8">
    <source>
        <dbReference type="EMBL" id="MBC6612645.1"/>
    </source>
</evidence>
<evidence type="ECO:0000256" key="1">
    <source>
        <dbReference type="ARBA" id="ARBA00000085"/>
    </source>
</evidence>
<dbReference type="PROSITE" id="PS50112">
    <property type="entry name" value="PAS"/>
    <property type="match status" value="1"/>
</dbReference>